<feature type="domain" description="CARD" evidence="1">
    <location>
        <begin position="1"/>
        <end position="67"/>
    </location>
</feature>
<dbReference type="GO" id="GO:0042981">
    <property type="term" value="P:regulation of apoptotic process"/>
    <property type="evidence" value="ECO:0007669"/>
    <property type="project" value="InterPro"/>
</dbReference>
<reference evidence="2" key="2">
    <citation type="submission" date="2025-09" db="UniProtKB">
        <authorList>
            <consortium name="Ensembl"/>
        </authorList>
    </citation>
    <scope>IDENTIFICATION</scope>
</reference>
<dbReference type="Pfam" id="PF00619">
    <property type="entry name" value="CARD"/>
    <property type="match status" value="1"/>
</dbReference>
<name>A0A3B5LYX5_9TELE</name>
<dbReference type="AlphaFoldDB" id="A0A3B5LYX5"/>
<dbReference type="Ensembl" id="ENSXCOT00000014736.1">
    <property type="protein sequence ID" value="ENSXCOP00000014551.1"/>
    <property type="gene ID" value="ENSXCOG00000011035.1"/>
</dbReference>
<dbReference type="GeneTree" id="ENSGT01110000270955"/>
<evidence type="ECO:0000259" key="1">
    <source>
        <dbReference type="PROSITE" id="PS50209"/>
    </source>
</evidence>
<reference evidence="2" key="1">
    <citation type="submission" date="2025-08" db="UniProtKB">
        <authorList>
            <consortium name="Ensembl"/>
        </authorList>
    </citation>
    <scope>IDENTIFICATION</scope>
</reference>
<dbReference type="SUPFAM" id="SSF47986">
    <property type="entry name" value="DEATH domain"/>
    <property type="match status" value="1"/>
</dbReference>
<dbReference type="Proteomes" id="UP000261380">
    <property type="component" value="Unplaced"/>
</dbReference>
<protein>
    <recommendedName>
        <fullName evidence="1">CARD domain-containing protein</fullName>
    </recommendedName>
</protein>
<organism evidence="2 3">
    <name type="scientific">Xiphophorus couchianus</name>
    <name type="common">Monterrey platyfish</name>
    <dbReference type="NCBI Taxonomy" id="32473"/>
    <lineage>
        <taxon>Eukaryota</taxon>
        <taxon>Metazoa</taxon>
        <taxon>Chordata</taxon>
        <taxon>Craniata</taxon>
        <taxon>Vertebrata</taxon>
        <taxon>Euteleostomi</taxon>
        <taxon>Actinopterygii</taxon>
        <taxon>Neopterygii</taxon>
        <taxon>Teleostei</taxon>
        <taxon>Neoteleostei</taxon>
        <taxon>Acanthomorphata</taxon>
        <taxon>Ovalentaria</taxon>
        <taxon>Atherinomorphae</taxon>
        <taxon>Cyprinodontiformes</taxon>
        <taxon>Poeciliidae</taxon>
        <taxon>Poeciliinae</taxon>
        <taxon>Xiphophorus</taxon>
    </lineage>
</organism>
<proteinExistence type="predicted"/>
<dbReference type="Gene3D" id="1.10.533.10">
    <property type="entry name" value="Death Domain, Fas"/>
    <property type="match status" value="1"/>
</dbReference>
<evidence type="ECO:0000313" key="3">
    <source>
        <dbReference type="Proteomes" id="UP000261380"/>
    </source>
</evidence>
<evidence type="ECO:0000313" key="2">
    <source>
        <dbReference type="Ensembl" id="ENSXCOP00000014551.1"/>
    </source>
</evidence>
<dbReference type="PROSITE" id="PS50209">
    <property type="entry name" value="CARD"/>
    <property type="match status" value="1"/>
</dbReference>
<dbReference type="InterPro" id="IPR001315">
    <property type="entry name" value="CARD"/>
</dbReference>
<keyword evidence="3" id="KW-1185">Reference proteome</keyword>
<dbReference type="InterPro" id="IPR011029">
    <property type="entry name" value="DEATH-like_dom_sf"/>
</dbReference>
<sequence length="90" mass="10196">EGDQEKRTKNMLLDLIRKVSKETVEQVVEALVADKVLSASDRKSILETNRTRVNKASCLVDMVYERGAEDYLSGRFSLWISSRLFSAGRS</sequence>
<accession>A0A3B5LYX5</accession>